<accession>A0A0A9GZ17</accession>
<reference evidence="1" key="2">
    <citation type="journal article" date="2015" name="Data Brief">
        <title>Shoot transcriptome of the giant reed, Arundo donax.</title>
        <authorList>
            <person name="Barrero R.A."/>
            <person name="Guerrero F.D."/>
            <person name="Moolhuijzen P."/>
            <person name="Goolsby J.A."/>
            <person name="Tidwell J."/>
            <person name="Bellgard S.E."/>
            <person name="Bellgard M.I."/>
        </authorList>
    </citation>
    <scope>NUCLEOTIDE SEQUENCE</scope>
    <source>
        <tissue evidence="1">Shoot tissue taken approximately 20 cm above the soil surface</tissue>
    </source>
</reference>
<reference evidence="1" key="1">
    <citation type="submission" date="2014-09" db="EMBL/GenBank/DDBJ databases">
        <authorList>
            <person name="Magalhaes I.L.F."/>
            <person name="Oliveira U."/>
            <person name="Santos F.R."/>
            <person name="Vidigal T.H.D.A."/>
            <person name="Brescovit A.D."/>
            <person name="Santos A.J."/>
        </authorList>
    </citation>
    <scope>NUCLEOTIDE SEQUENCE</scope>
    <source>
        <tissue evidence="1">Shoot tissue taken approximately 20 cm above the soil surface</tissue>
    </source>
</reference>
<protein>
    <submittedName>
        <fullName evidence="1">Uncharacterized protein</fullName>
    </submittedName>
</protein>
<dbReference type="EMBL" id="GBRH01167681">
    <property type="protein sequence ID" value="JAE30215.1"/>
    <property type="molecule type" value="Transcribed_RNA"/>
</dbReference>
<evidence type="ECO:0000313" key="1">
    <source>
        <dbReference type="EMBL" id="JAE30215.1"/>
    </source>
</evidence>
<proteinExistence type="predicted"/>
<organism evidence="1">
    <name type="scientific">Arundo donax</name>
    <name type="common">Giant reed</name>
    <name type="synonym">Donax arundinaceus</name>
    <dbReference type="NCBI Taxonomy" id="35708"/>
    <lineage>
        <taxon>Eukaryota</taxon>
        <taxon>Viridiplantae</taxon>
        <taxon>Streptophyta</taxon>
        <taxon>Embryophyta</taxon>
        <taxon>Tracheophyta</taxon>
        <taxon>Spermatophyta</taxon>
        <taxon>Magnoliopsida</taxon>
        <taxon>Liliopsida</taxon>
        <taxon>Poales</taxon>
        <taxon>Poaceae</taxon>
        <taxon>PACMAD clade</taxon>
        <taxon>Arundinoideae</taxon>
        <taxon>Arundineae</taxon>
        <taxon>Arundo</taxon>
    </lineage>
</organism>
<name>A0A0A9GZ17_ARUDO</name>
<sequence>MPLGIGERVRG</sequence>